<comment type="caution">
    <text evidence="2">The sequence shown here is derived from an EMBL/GenBank/DDBJ whole genome shotgun (WGS) entry which is preliminary data.</text>
</comment>
<evidence type="ECO:0000313" key="3">
    <source>
        <dbReference type="Proteomes" id="UP001165962"/>
    </source>
</evidence>
<gene>
    <name evidence="2" type="primary">fliD</name>
    <name evidence="2" type="ORF">G9U52_32810</name>
</gene>
<dbReference type="InterPro" id="IPR040026">
    <property type="entry name" value="FliD"/>
</dbReference>
<dbReference type="Pfam" id="PF07195">
    <property type="entry name" value="FliD_C"/>
    <property type="match status" value="1"/>
</dbReference>
<protein>
    <submittedName>
        <fullName evidence="2">Flagellar filament capping protein FliD</fullName>
    </submittedName>
</protein>
<dbReference type="PANTHER" id="PTHR30288">
    <property type="entry name" value="FLAGELLAR CAP/ASSEMBLY PROTEIN FLID"/>
    <property type="match status" value="1"/>
</dbReference>
<feature type="domain" description="Flagellar hook-associated protein 2 C-terminal" evidence="1">
    <location>
        <begin position="234"/>
        <end position="299"/>
    </location>
</feature>
<accession>A0ABX0JJ97</accession>
<evidence type="ECO:0000259" key="1">
    <source>
        <dbReference type="Pfam" id="PF07195"/>
    </source>
</evidence>
<name>A0ABX0JJ97_9BACL</name>
<organism evidence="2 3">
    <name type="scientific">Paenibacillus agricola</name>
    <dbReference type="NCBI Taxonomy" id="2716264"/>
    <lineage>
        <taxon>Bacteria</taxon>
        <taxon>Bacillati</taxon>
        <taxon>Bacillota</taxon>
        <taxon>Bacilli</taxon>
        <taxon>Bacillales</taxon>
        <taxon>Paenibacillaceae</taxon>
        <taxon>Paenibacillus</taxon>
    </lineage>
</organism>
<dbReference type="InterPro" id="IPR010809">
    <property type="entry name" value="FliD_C"/>
</dbReference>
<dbReference type="Proteomes" id="UP001165962">
    <property type="component" value="Unassembled WGS sequence"/>
</dbReference>
<keyword evidence="2" id="KW-0282">Flagellum</keyword>
<dbReference type="RefSeq" id="WP_166155686.1">
    <property type="nucleotide sequence ID" value="NZ_JAAOIW010000020.1"/>
</dbReference>
<keyword evidence="2" id="KW-0966">Cell projection</keyword>
<dbReference type="PANTHER" id="PTHR30288:SF0">
    <property type="entry name" value="FLAGELLAR HOOK-ASSOCIATED PROTEIN 2"/>
    <property type="match status" value="1"/>
</dbReference>
<keyword evidence="2" id="KW-0969">Cilium</keyword>
<dbReference type="EMBL" id="JAAOIW010000020">
    <property type="protein sequence ID" value="NHN34569.1"/>
    <property type="molecule type" value="Genomic_DNA"/>
</dbReference>
<evidence type="ECO:0000313" key="2">
    <source>
        <dbReference type="EMBL" id="NHN34569.1"/>
    </source>
</evidence>
<sequence length="427" mass="46576">MIAKVSEVTRVYRTNEIWREDDQHWQQGGWQERPLVSSKESAELVFQRYAFGHHARIAATALAEVLTVAGQLKQAGEALLSPSSSLDQRTVESSNPNAIIGTANQHSSINSYYIQADQLAKPQINKGNSLASNQATPIASGSNQMKLTMNGRTTSFSVYILPVENNYQVLQKIRGAISQTKAALNVELLGDSSNESSYLQISSRHTGAEQAFSIQDIYGNAAATTGINNVVLQAQDARYHIDGSSSIQSAANDIYLDNESVVLTLLDIAEKPVAVDIRPNMAGIKSQVQALVNRYNSLHLMLTQSVGLLSSEASQVVMGKLSSLPLEQIGIQLNSDGSLRMDTFVLEEQAQFNFAALELSLRGFGGLAAALNVAANKLLDPPSYELLDQGQTLFQSFNNYQFSEWDDQPVNTYLPVPLSGILMNDYI</sequence>
<keyword evidence="3" id="KW-1185">Reference proteome</keyword>
<proteinExistence type="predicted"/>
<reference evidence="2" key="1">
    <citation type="submission" date="2020-03" db="EMBL/GenBank/DDBJ databases">
        <title>Draft sequencing of Paenibacilllus sp. S3N08.</title>
        <authorList>
            <person name="Kim D.-U."/>
        </authorList>
    </citation>
    <scope>NUCLEOTIDE SEQUENCE</scope>
    <source>
        <strain evidence="2">S3N08</strain>
    </source>
</reference>